<sequence>MENRQKTGRKPAENRQKTGRKPAENRQKTGVCKLPHSVLDSVLKFRRFKGRLISAQDKGIKNR</sequence>
<keyword evidence="3" id="KW-1185">Reference proteome</keyword>
<dbReference type="RefSeq" id="WP_115568019.1">
    <property type="nucleotide sequence ID" value="NZ_QRGR01000037.1"/>
</dbReference>
<dbReference type="AlphaFoldDB" id="A0A3D8L3G2"/>
<evidence type="ECO:0000313" key="2">
    <source>
        <dbReference type="EMBL" id="RDV11853.1"/>
    </source>
</evidence>
<feature type="compositionally biased region" description="Basic and acidic residues" evidence="1">
    <location>
        <begin position="1"/>
        <end position="27"/>
    </location>
</feature>
<comment type="caution">
    <text evidence="2">The sequence shown here is derived from an EMBL/GenBank/DDBJ whole genome shotgun (WGS) entry which is preliminary data.</text>
</comment>
<dbReference type="EMBL" id="QRGR01000037">
    <property type="protein sequence ID" value="RDV11853.1"/>
    <property type="molecule type" value="Genomic_DNA"/>
</dbReference>
<reference evidence="3" key="1">
    <citation type="submission" date="2018-08" db="EMBL/GenBank/DDBJ databases">
        <authorList>
            <person name="Liu Z.-W."/>
            <person name="Du Z.-J."/>
        </authorList>
    </citation>
    <scope>NUCLEOTIDE SEQUENCE [LARGE SCALE GENOMIC DNA]</scope>
    <source>
        <strain evidence="3">H4X</strain>
    </source>
</reference>
<evidence type="ECO:0000313" key="3">
    <source>
        <dbReference type="Proteomes" id="UP000256708"/>
    </source>
</evidence>
<feature type="region of interest" description="Disordered" evidence="1">
    <location>
        <begin position="1"/>
        <end position="32"/>
    </location>
</feature>
<evidence type="ECO:0000256" key="1">
    <source>
        <dbReference type="SAM" id="MobiDB-lite"/>
    </source>
</evidence>
<name>A0A3D8L3G2_9BACT</name>
<gene>
    <name evidence="2" type="ORF">DXT99_23395</name>
</gene>
<organism evidence="2 3">
    <name type="scientific">Pontibacter diazotrophicus</name>
    <dbReference type="NCBI Taxonomy" id="1400979"/>
    <lineage>
        <taxon>Bacteria</taxon>
        <taxon>Pseudomonadati</taxon>
        <taxon>Bacteroidota</taxon>
        <taxon>Cytophagia</taxon>
        <taxon>Cytophagales</taxon>
        <taxon>Hymenobacteraceae</taxon>
        <taxon>Pontibacter</taxon>
    </lineage>
</organism>
<accession>A0A3D8L3G2</accession>
<dbReference type="Proteomes" id="UP000256708">
    <property type="component" value="Unassembled WGS sequence"/>
</dbReference>
<proteinExistence type="predicted"/>
<protein>
    <submittedName>
        <fullName evidence="2">Uncharacterized protein</fullName>
    </submittedName>
</protein>